<dbReference type="Proteomes" id="UP000095280">
    <property type="component" value="Unplaced"/>
</dbReference>
<evidence type="ECO:0000256" key="8">
    <source>
        <dbReference type="ARBA" id="ARBA00022843"/>
    </source>
</evidence>
<feature type="domain" description="ZMYM2-like/QRICH1 C-terminal" evidence="15">
    <location>
        <begin position="828"/>
        <end position="957"/>
    </location>
</feature>
<reference evidence="19" key="1">
    <citation type="submission" date="2016-11" db="UniProtKB">
        <authorList>
            <consortium name="WormBaseParasite"/>
        </authorList>
    </citation>
    <scope>IDENTIFICATION</scope>
</reference>
<dbReference type="Pfam" id="PF12012">
    <property type="entry name" value="DUF3504"/>
    <property type="match status" value="1"/>
</dbReference>
<dbReference type="FunFam" id="2.130.10.10:FF:000021">
    <property type="entry name" value="histone-binding protein RBBP4 isoform X1"/>
    <property type="match status" value="1"/>
</dbReference>
<feature type="repeat" description="WD" evidence="13">
    <location>
        <begin position="371"/>
        <end position="405"/>
    </location>
</feature>
<evidence type="ECO:0000313" key="18">
    <source>
        <dbReference type="Proteomes" id="UP000095280"/>
    </source>
</evidence>
<comment type="subcellular location">
    <subcellularLocation>
        <location evidence="1">Nucleus</location>
    </subcellularLocation>
</comment>
<feature type="domain" description="QRICH1-like" evidence="17">
    <location>
        <begin position="715"/>
        <end position="817"/>
    </location>
</feature>
<feature type="compositionally biased region" description="Low complexity" evidence="14">
    <location>
        <begin position="520"/>
        <end position="534"/>
    </location>
</feature>
<keyword evidence="5" id="KW-0597">Phosphoprotein</keyword>
<dbReference type="InterPro" id="IPR050459">
    <property type="entry name" value="WD_repeat_RBAP46/RBAP48/MSI1"/>
</dbReference>
<evidence type="ECO:0000256" key="1">
    <source>
        <dbReference type="ARBA" id="ARBA00004123"/>
    </source>
</evidence>
<evidence type="ECO:0000313" key="19">
    <source>
        <dbReference type="WBParaSite" id="maker-uti_cns_0046177-snap-gene-0.23-mRNA-1"/>
    </source>
</evidence>
<evidence type="ECO:0000256" key="3">
    <source>
        <dbReference type="ARBA" id="ARBA00022491"/>
    </source>
</evidence>
<dbReference type="GO" id="GO:0005634">
    <property type="term" value="C:nucleus"/>
    <property type="evidence" value="ECO:0007669"/>
    <property type="project" value="UniProtKB-SubCell"/>
</dbReference>
<feature type="repeat" description="WD" evidence="13">
    <location>
        <begin position="314"/>
        <end position="349"/>
    </location>
</feature>
<evidence type="ECO:0000259" key="15">
    <source>
        <dbReference type="Pfam" id="PF12012"/>
    </source>
</evidence>
<evidence type="ECO:0000256" key="9">
    <source>
        <dbReference type="ARBA" id="ARBA00022853"/>
    </source>
</evidence>
<evidence type="ECO:0000256" key="12">
    <source>
        <dbReference type="ARBA" id="ARBA00023242"/>
    </source>
</evidence>
<dbReference type="Gene3D" id="2.130.10.10">
    <property type="entry name" value="YVTN repeat-like/Quinoprotein amine dehydrogenase"/>
    <property type="match status" value="1"/>
</dbReference>
<evidence type="ECO:0000256" key="10">
    <source>
        <dbReference type="ARBA" id="ARBA00023015"/>
    </source>
</evidence>
<keyword evidence="12" id="KW-0539">Nucleus</keyword>
<feature type="repeat" description="WD" evidence="13">
    <location>
        <begin position="174"/>
        <end position="208"/>
    </location>
</feature>
<dbReference type="PROSITE" id="PS50082">
    <property type="entry name" value="WD_REPEATS_2"/>
    <property type="match status" value="5"/>
</dbReference>
<dbReference type="PROSITE" id="PS50294">
    <property type="entry name" value="WD_REPEATS_REGION"/>
    <property type="match status" value="3"/>
</dbReference>
<protein>
    <submittedName>
        <fullName evidence="19">WD_REPEATS_REGION domain-containing protein</fullName>
    </submittedName>
</protein>
<dbReference type="InterPro" id="IPR057926">
    <property type="entry name" value="QRICH1_dom"/>
</dbReference>
<keyword evidence="11" id="KW-0804">Transcription</keyword>
<evidence type="ECO:0000256" key="2">
    <source>
        <dbReference type="ARBA" id="ARBA00009341"/>
    </source>
</evidence>
<evidence type="ECO:0000256" key="11">
    <source>
        <dbReference type="ARBA" id="ARBA00023163"/>
    </source>
</evidence>
<evidence type="ECO:0000256" key="13">
    <source>
        <dbReference type="PROSITE-ProRule" id="PRU00221"/>
    </source>
</evidence>
<evidence type="ECO:0000256" key="4">
    <source>
        <dbReference type="ARBA" id="ARBA00022499"/>
    </source>
</evidence>
<comment type="similarity">
    <text evidence="2">Belongs to the WD repeat RBAP46/RBAP48/MSI1 family.</text>
</comment>
<dbReference type="InterPro" id="IPR036322">
    <property type="entry name" value="WD40_repeat_dom_sf"/>
</dbReference>
<dbReference type="SUPFAM" id="SSF50978">
    <property type="entry name" value="WD40 repeat-like"/>
    <property type="match status" value="1"/>
</dbReference>
<dbReference type="InterPro" id="IPR015943">
    <property type="entry name" value="WD40/YVTN_repeat-like_dom_sf"/>
</dbReference>
<keyword evidence="10" id="KW-0805">Transcription regulation</keyword>
<evidence type="ECO:0000259" key="17">
    <source>
        <dbReference type="Pfam" id="PF25561"/>
    </source>
</evidence>
<organism evidence="18 19">
    <name type="scientific">Macrostomum lignano</name>
    <dbReference type="NCBI Taxonomy" id="282301"/>
    <lineage>
        <taxon>Eukaryota</taxon>
        <taxon>Metazoa</taxon>
        <taxon>Spiralia</taxon>
        <taxon>Lophotrochozoa</taxon>
        <taxon>Platyhelminthes</taxon>
        <taxon>Rhabditophora</taxon>
        <taxon>Macrostomorpha</taxon>
        <taxon>Macrostomida</taxon>
        <taxon>Macrostomidae</taxon>
        <taxon>Macrostomum</taxon>
    </lineage>
</organism>
<feature type="region of interest" description="Disordered" evidence="14">
    <location>
        <begin position="494"/>
        <end position="536"/>
    </location>
</feature>
<dbReference type="InterPro" id="IPR020472">
    <property type="entry name" value="WD40_PAC1"/>
</dbReference>
<keyword evidence="9" id="KW-0156">Chromatin regulator</keyword>
<dbReference type="PRINTS" id="PR00320">
    <property type="entry name" value="GPROTEINBRPT"/>
</dbReference>
<evidence type="ECO:0000256" key="6">
    <source>
        <dbReference type="ARBA" id="ARBA00022574"/>
    </source>
</evidence>
<dbReference type="SMART" id="SM00320">
    <property type="entry name" value="WD40"/>
    <property type="match status" value="6"/>
</dbReference>
<keyword evidence="8" id="KW-0832">Ubl conjugation</keyword>
<dbReference type="CDD" id="cd00200">
    <property type="entry name" value="WD40"/>
    <property type="match status" value="1"/>
</dbReference>
<dbReference type="Pfam" id="PF12265">
    <property type="entry name" value="CAF1C_H4-bd"/>
    <property type="match status" value="1"/>
</dbReference>
<evidence type="ECO:0000256" key="5">
    <source>
        <dbReference type="ARBA" id="ARBA00022553"/>
    </source>
</evidence>
<name>A0A1I8J825_9PLAT</name>
<proteinExistence type="inferred from homology"/>
<feature type="repeat" description="WD" evidence="13">
    <location>
        <begin position="270"/>
        <end position="306"/>
    </location>
</feature>
<dbReference type="Pfam" id="PF25561">
    <property type="entry name" value="QRICH1"/>
    <property type="match status" value="1"/>
</dbReference>
<dbReference type="AlphaFoldDB" id="A0A1I8J825"/>
<keyword evidence="6 13" id="KW-0853">WD repeat</keyword>
<keyword evidence="7" id="KW-0677">Repeat</keyword>
<keyword evidence="4" id="KW-1017">Isopeptide bond</keyword>
<sequence length="1013" mass="110940">MAMEKDPNYDDTVEERIINEEYKIWKKNTPFLYDLVMTHALEWPSLTAQWLPDVTRPEGKDYSIHRLILGTHTSDEQNYLLIASVQLPNDSAQFDASHYDADKGEYGGFGSVSGKIDIQIKINHEGEVNRARFMPQNPTIIATKTPSSDVLIFDYTKHPSKPDPSGECRPEIRLKGHQKEGYGLSWNPNIEAHLLSASDDHTICLWDVHGQTRDKNLLDAQTVFTGHSSVVEDVSWHLLHDRIFGSVGDDQKLMIWDTRAKSSSKPTHSVEAHTAEVNCLSFNPFSEFILATGSADKTVALWDLRNLKLKLHSFESHKDEIFQVQWSPHNETILASSGTDRRLHVWDLSKIGEEQAPEDAEDGPPELLFIHGGHTAKISDFSWNPNDPWVICSVSEDNILQVWQMAENIYNDDEAAAAGDKARAAQQEDLESRVRFLPPRHPFSLAQRDKGMSSDSVRVVFSPQRQRQQEQAAAAATAGGDAAVVTEESMLASVNGVGGGGGEAETSTAGQEQPAPAPNQRSSQRSSTGSRSSTFPTVPIEMIRQLAIEQHAIIQPVAPLPLRNKITQCQPSPVSRRLQAAPTLSDAGVQAAVNPDAALYGDGSKGLLPCPLPLYFPAPAPLPPDPVPVPVFVPIPVPIPVFLLLESPDPEQPPHLALQTPASAASQTASMASAAAAVNDVASFVEIQRRLADDAASLVALARRPVRQQQQQLSLKFSYGLTAWKNWSRSVGDEGTAGPPADPADLTPASALADALARFVREVRKPSGEEYAADSVYYLCLGLQGHLAIERAREENIFCDPAFAEFAAALDSVLDRYSARVTEDGTLVCRIEEQHLWECRQLGCHSPDSLIFSLFYILTRYVGLHTVQEHAELTLGQFALASPASGGAGAVLRFTPRSGYAVGITYELGELADPTRCPVRLFQVYLAKRPLLTGRDEPFYLPTDRRAGPEDAVWYSGGSEDPGSQLVGLPAAELQRWLNRVRCVKEIQEALMQAQIQWPGAALDPSLAAAAAE</sequence>
<evidence type="ECO:0000259" key="16">
    <source>
        <dbReference type="Pfam" id="PF12265"/>
    </source>
</evidence>
<dbReference type="GO" id="GO:0006325">
    <property type="term" value="P:chromatin organization"/>
    <property type="evidence" value="ECO:0007669"/>
    <property type="project" value="UniProtKB-KW"/>
</dbReference>
<dbReference type="InterPro" id="IPR001680">
    <property type="entry name" value="WD40_rpt"/>
</dbReference>
<keyword evidence="18" id="KW-1185">Reference proteome</keyword>
<accession>A0A1I8J825</accession>
<dbReference type="PANTHER" id="PTHR22850">
    <property type="entry name" value="WD40 REPEAT FAMILY"/>
    <property type="match status" value="1"/>
</dbReference>
<feature type="repeat" description="WD" evidence="13">
    <location>
        <begin position="224"/>
        <end position="266"/>
    </location>
</feature>
<dbReference type="InterPro" id="IPR022052">
    <property type="entry name" value="Histone-bd_RBBP4-like_N"/>
</dbReference>
<dbReference type="InterPro" id="IPR021893">
    <property type="entry name" value="ZMYM2-like_C"/>
</dbReference>
<dbReference type="WBParaSite" id="maker-uti_cns_0046177-snap-gene-0.23-mRNA-1">
    <property type="protein sequence ID" value="maker-uti_cns_0046177-snap-gene-0.23-mRNA-1"/>
    <property type="gene ID" value="maker-uti_cns_0046177-snap-gene-0.23"/>
</dbReference>
<feature type="domain" description="Histone-binding protein RBBP4-like N-terminal" evidence="16">
    <location>
        <begin position="20"/>
        <end position="89"/>
    </location>
</feature>
<feature type="region of interest" description="Disordered" evidence="14">
    <location>
        <begin position="438"/>
        <end position="457"/>
    </location>
</feature>
<keyword evidence="3" id="KW-0678">Repressor</keyword>
<dbReference type="InterPro" id="IPR019775">
    <property type="entry name" value="WD40_repeat_CS"/>
</dbReference>
<evidence type="ECO:0000256" key="7">
    <source>
        <dbReference type="ARBA" id="ARBA00022737"/>
    </source>
</evidence>
<dbReference type="PROSITE" id="PS00678">
    <property type="entry name" value="WD_REPEATS_1"/>
    <property type="match status" value="3"/>
</dbReference>
<dbReference type="Pfam" id="PF00400">
    <property type="entry name" value="WD40"/>
    <property type="match status" value="5"/>
</dbReference>
<evidence type="ECO:0000256" key="14">
    <source>
        <dbReference type="SAM" id="MobiDB-lite"/>
    </source>
</evidence>